<reference evidence="3" key="1">
    <citation type="submission" date="2021-12" db="EMBL/GenBank/DDBJ databases">
        <title>Draft genome sequence of Corynebacterium ammoniagenes strain T-723.</title>
        <authorList>
            <person name="Matsuzawa M."/>
            <person name="Hiratani M."/>
            <person name="Abe I."/>
            <person name="Tsuji Y."/>
            <person name="Nakamura J."/>
        </authorList>
    </citation>
    <scope>NUCLEOTIDE SEQUENCE</scope>
    <source>
        <strain evidence="3">T-723</strain>
    </source>
</reference>
<evidence type="ECO:0000313" key="4">
    <source>
        <dbReference type="Proteomes" id="UP001054925"/>
    </source>
</evidence>
<dbReference type="InterPro" id="IPR019845">
    <property type="entry name" value="Squalene/phytoene_synthase_CS"/>
</dbReference>
<protein>
    <submittedName>
        <fullName evidence="3">Phytoene synthase</fullName>
    </submittedName>
</protein>
<gene>
    <name evidence="3" type="ORF">CAT723_15850</name>
</gene>
<dbReference type="EMBL" id="BQKK01000003">
    <property type="protein sequence ID" value="GJN43106.1"/>
    <property type="molecule type" value="Genomic_DNA"/>
</dbReference>
<dbReference type="InterPro" id="IPR002060">
    <property type="entry name" value="Squ/phyt_synthse"/>
</dbReference>
<comment type="pathway">
    <text evidence="1">Carotenoid biosynthesis; phytoene biosynthesis.</text>
</comment>
<dbReference type="SFLD" id="SFLDG01212">
    <property type="entry name" value="Phytoene_synthase_like"/>
    <property type="match status" value="1"/>
</dbReference>
<sequence>MSGAWEQQPAKLLHHYDRTAQHAAHQIIRRYSNSFSLASNLLRGHVKTDIRNLYAVVRIADEIVDGAGYGAGLDTSQCQQLLDDYERQVLAAPHQRLHSDPVLHAYAISARRCEFKDEYLSAFFASMRRDLSPQSGNKQQEFDDYIYGSAEVIGLLCLQAFLVGQNPTPDARGVMEHGARTLGAAFQKINFLRDIANDTQFLGRTYFPQLEEQELDDALKAELVADIRSDLTVARSSISYLPANARIGVIAATEIFAELTNDIDRISAAELLSTRVSLSPARKVIVLARVPRIAAQRKGGSRS</sequence>
<dbReference type="Gene3D" id="1.10.600.10">
    <property type="entry name" value="Farnesyl Diphosphate Synthase"/>
    <property type="match status" value="1"/>
</dbReference>
<name>A0AAV5G730_CORAM</name>
<organism evidence="3 4">
    <name type="scientific">Corynebacterium ammoniagenes</name>
    <name type="common">Brevibacterium ammoniagenes</name>
    <dbReference type="NCBI Taxonomy" id="1697"/>
    <lineage>
        <taxon>Bacteria</taxon>
        <taxon>Bacillati</taxon>
        <taxon>Actinomycetota</taxon>
        <taxon>Actinomycetes</taxon>
        <taxon>Mycobacteriales</taxon>
        <taxon>Corynebacteriaceae</taxon>
        <taxon>Corynebacterium</taxon>
    </lineage>
</organism>
<dbReference type="Pfam" id="PF00494">
    <property type="entry name" value="SQS_PSY"/>
    <property type="match status" value="1"/>
</dbReference>
<keyword evidence="2" id="KW-0808">Transferase</keyword>
<comment type="caution">
    <text evidence="3">The sequence shown here is derived from an EMBL/GenBank/DDBJ whole genome shotgun (WGS) entry which is preliminary data.</text>
</comment>
<dbReference type="AlphaFoldDB" id="A0AAV5G730"/>
<dbReference type="SUPFAM" id="SSF48576">
    <property type="entry name" value="Terpenoid synthases"/>
    <property type="match status" value="1"/>
</dbReference>
<dbReference type="RefSeq" id="WP_003847669.1">
    <property type="nucleotide sequence ID" value="NZ_BQKK01000003.1"/>
</dbReference>
<accession>A0AAV5G730</accession>
<dbReference type="PROSITE" id="PS01045">
    <property type="entry name" value="SQUALEN_PHYTOEN_SYN_2"/>
    <property type="match status" value="1"/>
</dbReference>
<dbReference type="InterPro" id="IPR044843">
    <property type="entry name" value="Trans_IPPS_bact-type"/>
</dbReference>
<evidence type="ECO:0000256" key="1">
    <source>
        <dbReference type="ARBA" id="ARBA00004684"/>
    </source>
</evidence>
<dbReference type="GO" id="GO:0004311">
    <property type="term" value="F:geranylgeranyl diphosphate synthase activity"/>
    <property type="evidence" value="ECO:0007669"/>
    <property type="project" value="InterPro"/>
</dbReference>
<dbReference type="GO" id="GO:0008299">
    <property type="term" value="P:isoprenoid biosynthetic process"/>
    <property type="evidence" value="ECO:0007669"/>
    <property type="project" value="UniProtKB-ARBA"/>
</dbReference>
<evidence type="ECO:0000313" key="3">
    <source>
        <dbReference type="EMBL" id="GJN43106.1"/>
    </source>
</evidence>
<proteinExistence type="predicted"/>
<dbReference type="SFLD" id="SFLDS00005">
    <property type="entry name" value="Isoprenoid_Synthase_Type_I"/>
    <property type="match status" value="1"/>
</dbReference>
<dbReference type="SFLD" id="SFLDG01018">
    <property type="entry name" value="Squalene/Phytoene_Synthase_Lik"/>
    <property type="match status" value="1"/>
</dbReference>
<evidence type="ECO:0000256" key="2">
    <source>
        <dbReference type="ARBA" id="ARBA00022679"/>
    </source>
</evidence>
<dbReference type="Proteomes" id="UP001054925">
    <property type="component" value="Unassembled WGS sequence"/>
</dbReference>
<dbReference type="InterPro" id="IPR008949">
    <property type="entry name" value="Isoprenoid_synthase_dom_sf"/>
</dbReference>
<dbReference type="PANTHER" id="PTHR31480">
    <property type="entry name" value="BIFUNCTIONAL LYCOPENE CYCLASE/PHYTOENE SYNTHASE"/>
    <property type="match status" value="1"/>
</dbReference>